<evidence type="ECO:0000259" key="9">
    <source>
        <dbReference type="PROSITE" id="PS50928"/>
    </source>
</evidence>
<feature type="transmembrane region" description="Helical" evidence="7">
    <location>
        <begin position="277"/>
        <end position="299"/>
    </location>
</feature>
<feature type="transmembrane region" description="Helical" evidence="7">
    <location>
        <begin position="43"/>
        <end position="63"/>
    </location>
</feature>
<evidence type="ECO:0000313" key="10">
    <source>
        <dbReference type="EMBL" id="UGS25628.1"/>
    </source>
</evidence>
<evidence type="ECO:0000256" key="4">
    <source>
        <dbReference type="ARBA" id="ARBA00022692"/>
    </source>
</evidence>
<evidence type="ECO:0000256" key="3">
    <source>
        <dbReference type="ARBA" id="ARBA00022475"/>
    </source>
</evidence>
<evidence type="ECO:0000256" key="1">
    <source>
        <dbReference type="ARBA" id="ARBA00004651"/>
    </source>
</evidence>
<keyword evidence="2 7" id="KW-0813">Transport</keyword>
<feature type="domain" description="ABC transmembrane type-1" evidence="9">
    <location>
        <begin position="111"/>
        <end position="300"/>
    </location>
</feature>
<keyword evidence="11" id="KW-1185">Reference proteome</keyword>
<dbReference type="Proteomes" id="UP001199642">
    <property type="component" value="Chromosome"/>
</dbReference>
<gene>
    <name evidence="10" type="ORF">K8F61_13225</name>
</gene>
<dbReference type="PANTHER" id="PTHR43386:SF1">
    <property type="entry name" value="D,D-DIPEPTIDE TRANSPORT SYSTEM PERMEASE PROTEIN DDPC-RELATED"/>
    <property type="match status" value="1"/>
</dbReference>
<feature type="region of interest" description="Disordered" evidence="8">
    <location>
        <begin position="1"/>
        <end position="26"/>
    </location>
</feature>
<feature type="transmembrane region" description="Helical" evidence="7">
    <location>
        <begin position="115"/>
        <end position="138"/>
    </location>
</feature>
<evidence type="ECO:0000256" key="5">
    <source>
        <dbReference type="ARBA" id="ARBA00022989"/>
    </source>
</evidence>
<proteinExistence type="inferred from homology"/>
<comment type="similarity">
    <text evidence="7">Belongs to the binding-protein-dependent transport system permease family.</text>
</comment>
<feature type="transmembrane region" description="Helical" evidence="7">
    <location>
        <begin position="232"/>
        <end position="257"/>
    </location>
</feature>
<dbReference type="InterPro" id="IPR050366">
    <property type="entry name" value="BP-dependent_transpt_permease"/>
</dbReference>
<evidence type="ECO:0000256" key="6">
    <source>
        <dbReference type="ARBA" id="ARBA00023136"/>
    </source>
</evidence>
<evidence type="ECO:0000256" key="7">
    <source>
        <dbReference type="RuleBase" id="RU363032"/>
    </source>
</evidence>
<accession>A0ABY3RRQ3</accession>
<evidence type="ECO:0000256" key="8">
    <source>
        <dbReference type="SAM" id="MobiDB-lite"/>
    </source>
</evidence>
<dbReference type="PROSITE" id="PS50928">
    <property type="entry name" value="ABC_TM1"/>
    <property type="match status" value="1"/>
</dbReference>
<dbReference type="Pfam" id="PF00528">
    <property type="entry name" value="BPD_transp_1"/>
    <property type="match status" value="1"/>
</dbReference>
<dbReference type="InterPro" id="IPR000515">
    <property type="entry name" value="MetI-like"/>
</dbReference>
<keyword evidence="4 7" id="KW-0812">Transmembrane</keyword>
<feature type="transmembrane region" description="Helical" evidence="7">
    <location>
        <begin position="145"/>
        <end position="169"/>
    </location>
</feature>
<sequence length="321" mass="34011">MTTAEDAVRGGPLGPPRTELVRPRQERTSRAVLRRLLHDRTSVAALCVIGVLTVLALAAPALVELTGRSALEPDRQHGLTAAGVPVGPGAEFWLGTDFVGRDVFSRILLGTTNTFMIAIVSAVAAILIGTVIGTLAGLYGGIVDVVLSAVIDFVVALPFLVIAMAVVVIHGASVGVLMITIAFFSWSTVARMVRSLVLTIRELDYITATTTLGASDARIIVRHILPNIAGPVLTYGSLLIPQIIVMEASLSFLGLGVPPPAPTWGGMIAENQSNYAIAWWSILFPGIALLVSTLSFNLLGDGLRDALEPGSRPARRRRKDR</sequence>
<dbReference type="InterPro" id="IPR035906">
    <property type="entry name" value="MetI-like_sf"/>
</dbReference>
<protein>
    <submittedName>
        <fullName evidence="10">ABC transporter permease</fullName>
    </submittedName>
</protein>
<dbReference type="PANTHER" id="PTHR43386">
    <property type="entry name" value="OLIGOPEPTIDE TRANSPORT SYSTEM PERMEASE PROTEIN APPC"/>
    <property type="match status" value="1"/>
</dbReference>
<evidence type="ECO:0000256" key="2">
    <source>
        <dbReference type="ARBA" id="ARBA00022448"/>
    </source>
</evidence>
<keyword evidence="6 7" id="KW-0472">Membrane</keyword>
<dbReference type="Gene3D" id="1.10.3720.10">
    <property type="entry name" value="MetI-like"/>
    <property type="match status" value="1"/>
</dbReference>
<comment type="subcellular location">
    <subcellularLocation>
        <location evidence="1 7">Cell membrane</location>
        <topology evidence="1 7">Multi-pass membrane protein</topology>
    </subcellularLocation>
</comment>
<keyword evidence="3" id="KW-1003">Cell membrane</keyword>
<organism evidence="10 11">
    <name type="scientific">Microbacterium resistens</name>
    <dbReference type="NCBI Taxonomy" id="156977"/>
    <lineage>
        <taxon>Bacteria</taxon>
        <taxon>Bacillati</taxon>
        <taxon>Actinomycetota</taxon>
        <taxon>Actinomycetes</taxon>
        <taxon>Micrococcales</taxon>
        <taxon>Microbacteriaceae</taxon>
        <taxon>Microbacterium</taxon>
    </lineage>
</organism>
<reference evidence="10 11" key="1">
    <citation type="submission" date="2023-01" db="EMBL/GenBank/DDBJ databases">
        <title>Characterization of estradiol degrading bacteria Microbacterium sp. MZT7 and reveal degrading genes through genome analysis.</title>
        <authorList>
            <person name="Hao P."/>
            <person name="Gao Y."/>
        </authorList>
    </citation>
    <scope>NUCLEOTIDE SEQUENCE [LARGE SCALE GENOMIC DNA]</scope>
    <source>
        <strain evidence="10 11">MZT7</strain>
    </source>
</reference>
<dbReference type="SUPFAM" id="SSF161098">
    <property type="entry name" value="MetI-like"/>
    <property type="match status" value="1"/>
</dbReference>
<dbReference type="CDD" id="cd06261">
    <property type="entry name" value="TM_PBP2"/>
    <property type="match status" value="1"/>
</dbReference>
<dbReference type="EMBL" id="CP082781">
    <property type="protein sequence ID" value="UGS25628.1"/>
    <property type="molecule type" value="Genomic_DNA"/>
</dbReference>
<name>A0ABY3RRQ3_9MICO</name>
<evidence type="ECO:0000313" key="11">
    <source>
        <dbReference type="Proteomes" id="UP001199642"/>
    </source>
</evidence>
<keyword evidence="5 7" id="KW-1133">Transmembrane helix</keyword>
<dbReference type="RefSeq" id="WP_231819453.1">
    <property type="nucleotide sequence ID" value="NZ_CP082781.1"/>
</dbReference>